<dbReference type="Pfam" id="PF21211">
    <property type="entry name" value="FkbH_N"/>
    <property type="match status" value="1"/>
</dbReference>
<dbReference type="InterPro" id="IPR010037">
    <property type="entry name" value="FkbH_domain"/>
</dbReference>
<sequence>MLMDLQKIFTYPYDSDLLMRRQKGIRRDLLAREQVGYTDKRIAILGGSTTDDIKNILELFLLEAGIRPQFYQSEYNKYYEDAVFGNSELEEFQPEIIIVFTSVVNLLEKPVLGDDGDAVSAKYDTEMKRFMQIWEKLSARYPSAVILQNNMELSYETGIGSLDAVATHGMTRFIERLNQSFADYAATHDNFYLHDLHGLASRIGLSKWHDRFQYYAYKLAMSYDVIPEVSLGLAKIIKGVLGKNKKCLVLDLDNTLWGGIIGDDGMENIAIGHETPTAEAYTAFQQYVLELKKRGVILAVCSKNEEDVAKSGFDHPDSVLQVDDFVSFHANWEPKNRNMRAIAEEINIGTDSLVFIDDNPAERQLVRDTMPEVAVPEVDSVDVFSYIRAIEGAGYFDPVTISEDDCKRNATYMENKRRQELAGTMESYDDFLRSLRMEAEIAAFRPLYFDRIAQLTNKSNQFNLTTRRYTRADIERMANEPRYITLYGRLTDKFGDNGVISVVVGEKRECSLHICLWLMSCRVLKRGMEQMMLDELAARAAADGCKELIGYYYKTAKNKMVADLYGTFGFEKIAQDGDDTVWRLNLAEYQKRGRFISLRKH</sequence>
<protein>
    <submittedName>
        <fullName evidence="2">HAD-IIIC family phosphatase</fullName>
    </submittedName>
</protein>
<dbReference type="InterPro" id="IPR049369">
    <property type="entry name" value="BF1531-like_N"/>
</dbReference>
<dbReference type="InterPro" id="IPR010033">
    <property type="entry name" value="HAD_SF_ppase_IIIC"/>
</dbReference>
<proteinExistence type="predicted"/>
<dbReference type="Gene3D" id="3.40.50.1000">
    <property type="entry name" value="HAD superfamily/HAD-like"/>
    <property type="match status" value="1"/>
</dbReference>
<name>A0ABP3CR14_9FIRM</name>
<comment type="caution">
    <text evidence="2">The sequence shown here is derived from an EMBL/GenBank/DDBJ whole genome shotgun (WGS) entry which is preliminary data.</text>
</comment>
<accession>A0ABP3CR14</accession>
<evidence type="ECO:0000313" key="2">
    <source>
        <dbReference type="EMBL" id="GAA0213349.1"/>
    </source>
</evidence>
<dbReference type="RefSeq" id="WP_343749059.1">
    <property type="nucleotide sequence ID" value="NZ_BAAACR010000012.1"/>
</dbReference>
<reference evidence="3" key="1">
    <citation type="journal article" date="2019" name="Int. J. Syst. Evol. Microbiol.">
        <title>The Global Catalogue of Microorganisms (GCM) 10K type strain sequencing project: providing services to taxonomists for standard genome sequencing and annotation.</title>
        <authorList>
            <consortium name="The Broad Institute Genomics Platform"/>
            <consortium name="The Broad Institute Genome Sequencing Center for Infectious Disease"/>
            <person name="Wu L."/>
            <person name="Ma J."/>
        </authorList>
    </citation>
    <scope>NUCLEOTIDE SEQUENCE [LARGE SCALE GENOMIC DNA]</scope>
    <source>
        <strain evidence="3">JCM 8542</strain>
    </source>
</reference>
<organism evidence="2 3">
    <name type="scientific">Selenomonas dianae</name>
    <dbReference type="NCBI Taxonomy" id="135079"/>
    <lineage>
        <taxon>Bacteria</taxon>
        <taxon>Bacillati</taxon>
        <taxon>Bacillota</taxon>
        <taxon>Negativicutes</taxon>
        <taxon>Selenomonadales</taxon>
        <taxon>Selenomonadaceae</taxon>
        <taxon>Selenomonas</taxon>
    </lineage>
</organism>
<dbReference type="Proteomes" id="UP001500399">
    <property type="component" value="Unassembled WGS sequence"/>
</dbReference>
<evidence type="ECO:0000313" key="3">
    <source>
        <dbReference type="Proteomes" id="UP001500399"/>
    </source>
</evidence>
<dbReference type="InterPro" id="IPR023214">
    <property type="entry name" value="HAD_sf"/>
</dbReference>
<dbReference type="NCBIfam" id="TIGR01681">
    <property type="entry name" value="HAD-SF-IIIC"/>
    <property type="match status" value="1"/>
</dbReference>
<feature type="domain" description="BF1531-like N-terminal" evidence="1">
    <location>
        <begin position="41"/>
        <end position="237"/>
    </location>
</feature>
<gene>
    <name evidence="2" type="ORF">GCM10008919_15680</name>
</gene>
<evidence type="ECO:0000259" key="1">
    <source>
        <dbReference type="Pfam" id="PF21211"/>
    </source>
</evidence>
<dbReference type="SUPFAM" id="SSF56784">
    <property type="entry name" value="HAD-like"/>
    <property type="match status" value="1"/>
</dbReference>
<dbReference type="InterPro" id="IPR036514">
    <property type="entry name" value="SGNH_hydro_sf"/>
</dbReference>
<dbReference type="NCBIfam" id="TIGR01686">
    <property type="entry name" value="FkbH"/>
    <property type="match status" value="1"/>
</dbReference>
<dbReference type="EMBL" id="BAAACR010000012">
    <property type="protein sequence ID" value="GAA0213349.1"/>
    <property type="molecule type" value="Genomic_DNA"/>
</dbReference>
<dbReference type="Gene3D" id="3.40.50.1110">
    <property type="entry name" value="SGNH hydrolase"/>
    <property type="match status" value="1"/>
</dbReference>
<keyword evidence="3" id="KW-1185">Reference proteome</keyword>
<dbReference type="InterPro" id="IPR036412">
    <property type="entry name" value="HAD-like_sf"/>
</dbReference>